<keyword evidence="1" id="KW-1185">Reference proteome</keyword>
<reference evidence="2" key="1">
    <citation type="submission" date="2024-02" db="UniProtKB">
        <authorList>
            <consortium name="WormBaseParasite"/>
        </authorList>
    </citation>
    <scope>IDENTIFICATION</scope>
</reference>
<dbReference type="Proteomes" id="UP000887575">
    <property type="component" value="Unassembled WGS sequence"/>
</dbReference>
<evidence type="ECO:0000313" key="1">
    <source>
        <dbReference type="Proteomes" id="UP000887575"/>
    </source>
</evidence>
<accession>A0AAF3FBG8</accession>
<sequence>MSVCLKIPMEAFSLSVGNWIMGKSRRSYQAILQLTKEIKQAAQGNDPTQGTNHYYNPRQDIETWISEWKRNCDHWTSLDIVIVIGRHTFFRTKAEFCGGFKNDYWWRQLK</sequence>
<name>A0AAF3FBG8_9BILA</name>
<dbReference type="AlphaFoldDB" id="A0AAF3FBG8"/>
<proteinExistence type="predicted"/>
<dbReference type="WBParaSite" id="MBELARI_LOCUS4142">
    <property type="protein sequence ID" value="MBELARI_LOCUS4142"/>
    <property type="gene ID" value="MBELARI_LOCUS4142"/>
</dbReference>
<protein>
    <submittedName>
        <fullName evidence="2">Uncharacterized protein</fullName>
    </submittedName>
</protein>
<organism evidence="1 2">
    <name type="scientific">Mesorhabditis belari</name>
    <dbReference type="NCBI Taxonomy" id="2138241"/>
    <lineage>
        <taxon>Eukaryota</taxon>
        <taxon>Metazoa</taxon>
        <taxon>Ecdysozoa</taxon>
        <taxon>Nematoda</taxon>
        <taxon>Chromadorea</taxon>
        <taxon>Rhabditida</taxon>
        <taxon>Rhabditina</taxon>
        <taxon>Rhabditomorpha</taxon>
        <taxon>Rhabditoidea</taxon>
        <taxon>Rhabditidae</taxon>
        <taxon>Mesorhabditinae</taxon>
        <taxon>Mesorhabditis</taxon>
    </lineage>
</organism>
<evidence type="ECO:0000313" key="2">
    <source>
        <dbReference type="WBParaSite" id="MBELARI_LOCUS4142"/>
    </source>
</evidence>